<feature type="transmembrane region" description="Helical" evidence="11">
    <location>
        <begin position="49"/>
        <end position="69"/>
    </location>
</feature>
<evidence type="ECO:0000256" key="11">
    <source>
        <dbReference type="SAM" id="Phobius"/>
    </source>
</evidence>
<feature type="region of interest" description="Disordered" evidence="10">
    <location>
        <begin position="158"/>
        <end position="351"/>
    </location>
</feature>
<feature type="domain" description="SRCR" evidence="12">
    <location>
        <begin position="354"/>
        <end position="449"/>
    </location>
</feature>
<dbReference type="GO" id="GO:0030020">
    <property type="term" value="F:extracellular matrix structural constituent conferring tensile strength"/>
    <property type="evidence" value="ECO:0007669"/>
    <property type="project" value="TreeGrafter"/>
</dbReference>
<dbReference type="AlphaFoldDB" id="A0A345BIJ5"/>
<accession>A0A345BIJ5</accession>
<dbReference type="FunFam" id="3.10.250.10:FF:000011">
    <property type="entry name" value="Scavenger receptor class A member 5"/>
    <property type="match status" value="1"/>
</dbReference>
<feature type="compositionally biased region" description="Low complexity" evidence="10">
    <location>
        <begin position="317"/>
        <end position="336"/>
    </location>
</feature>
<keyword evidence="2 11" id="KW-0812">Transmembrane</keyword>
<dbReference type="PANTHER" id="PTHR24023:SF1112">
    <property type="entry name" value="COL_CUTICLE_N DOMAIN-CONTAINING PROTEIN-RELATED"/>
    <property type="match status" value="1"/>
</dbReference>
<evidence type="ECO:0000256" key="6">
    <source>
        <dbReference type="ARBA" id="ARBA00023157"/>
    </source>
</evidence>
<evidence type="ECO:0000256" key="9">
    <source>
        <dbReference type="PROSITE-ProRule" id="PRU00196"/>
    </source>
</evidence>
<dbReference type="SMART" id="SM00202">
    <property type="entry name" value="SR"/>
    <property type="match status" value="1"/>
</dbReference>
<evidence type="ECO:0000256" key="10">
    <source>
        <dbReference type="SAM" id="MobiDB-lite"/>
    </source>
</evidence>
<sequence length="449" mass="46212">MDTFVDGSEDLVPFSQSNPLYDKNMKLSRRDIYSFQSSDFKPAKPKLRCLNVIVVYLIFLTGLNAFLLYKVLTVESVSHMAPDKLTTSDHIPLEDEQEDLPMMVHNNSLETSSMKGQLRTMATQISSLCGEKGQLGKLKAELEIVNASTHLLQKKLETLSHKAGPPGPSGPKGDSGMAGERGPMGVPGKAGPSGLRGEKGDKGEAGQSGPRGDIGLTGKPGEQGPTGQPGPVGPQGLKGSQGHPGSPGAQGPGPKGEKGDPGPPGSQGEPGKDGPRGDKGDNGEAGGTGLPGIPGLKGDSGRPGTPGARGPPGPIGPSGFNGTNGDPGLPGLAGNPGAPGPRGERGERASTEVVRIVGGGPRGRVEVLNMGIWGTVCDDGFDTLDGTVICKMLGYHRASSVYTANPGIGKIWLDDLRCRGTETSVFDCPHNGMGVNNCEHQEDAGVTCI</sequence>
<evidence type="ECO:0000256" key="5">
    <source>
        <dbReference type="ARBA" id="ARBA00023136"/>
    </source>
</evidence>
<dbReference type="PROSITE" id="PS50287">
    <property type="entry name" value="SRCR_2"/>
    <property type="match status" value="1"/>
</dbReference>
<dbReference type="GO" id="GO:0031012">
    <property type="term" value="C:extracellular matrix"/>
    <property type="evidence" value="ECO:0007669"/>
    <property type="project" value="TreeGrafter"/>
</dbReference>
<dbReference type="Pfam" id="PF00530">
    <property type="entry name" value="SRCR"/>
    <property type="match status" value="1"/>
</dbReference>
<evidence type="ECO:0000256" key="7">
    <source>
        <dbReference type="ARBA" id="ARBA00023170"/>
    </source>
</evidence>
<keyword evidence="3" id="KW-0735">Signal-anchor</keyword>
<keyword evidence="4 11" id="KW-1133">Transmembrane helix</keyword>
<dbReference type="InterPro" id="IPR036772">
    <property type="entry name" value="SRCR-like_dom_sf"/>
</dbReference>
<dbReference type="GO" id="GO:0005615">
    <property type="term" value="C:extracellular space"/>
    <property type="evidence" value="ECO:0007669"/>
    <property type="project" value="TreeGrafter"/>
</dbReference>
<evidence type="ECO:0000256" key="8">
    <source>
        <dbReference type="ARBA" id="ARBA00023180"/>
    </source>
</evidence>
<reference evidence="13" key="1">
    <citation type="journal article" date="2018" name="Fish Shellfish Immunol.">
        <title>Role of a macrophage receptor with collagenous structure (MARCO) in regulating monocyte/macrophage functions in ayu, Plecoglossus altivelis.</title>
        <authorList>
            <person name="Zhang L."/>
            <person name="Nie L."/>
            <person name="Cai S.Y."/>
            <person name="Chen J."/>
            <person name="Chen J."/>
        </authorList>
    </citation>
    <scope>NUCLEOTIDE SEQUENCE</scope>
</reference>
<evidence type="ECO:0000256" key="2">
    <source>
        <dbReference type="ARBA" id="ARBA00022692"/>
    </source>
</evidence>
<comment type="caution">
    <text evidence="9">Lacks conserved residue(s) required for the propagation of feature annotation.</text>
</comment>
<keyword evidence="8" id="KW-0325">Glycoprotein</keyword>
<evidence type="ECO:0000259" key="12">
    <source>
        <dbReference type="PROSITE" id="PS50287"/>
    </source>
</evidence>
<evidence type="ECO:0000256" key="1">
    <source>
        <dbReference type="ARBA" id="ARBA00004606"/>
    </source>
</evidence>
<keyword evidence="6 9" id="KW-1015">Disulfide bond</keyword>
<dbReference type="InterPro" id="IPR001190">
    <property type="entry name" value="SRCR"/>
</dbReference>
<feature type="disulfide bond" evidence="9">
    <location>
        <begin position="418"/>
        <end position="428"/>
    </location>
</feature>
<keyword evidence="7 13" id="KW-0675">Receptor</keyword>
<proteinExistence type="evidence at transcript level"/>
<evidence type="ECO:0000256" key="4">
    <source>
        <dbReference type="ARBA" id="ARBA00022989"/>
    </source>
</evidence>
<dbReference type="PRINTS" id="PR00258">
    <property type="entry name" value="SPERACTRCPTR"/>
</dbReference>
<comment type="subcellular location">
    <subcellularLocation>
        <location evidence="1">Membrane</location>
        <topology evidence="1">Single-pass type II membrane protein</topology>
    </subcellularLocation>
</comment>
<dbReference type="SUPFAM" id="SSF56487">
    <property type="entry name" value="SRCR-like"/>
    <property type="match status" value="1"/>
</dbReference>
<dbReference type="InterPro" id="IPR050149">
    <property type="entry name" value="Collagen_superfamily"/>
</dbReference>
<dbReference type="PANTHER" id="PTHR24023">
    <property type="entry name" value="COLLAGEN ALPHA"/>
    <property type="match status" value="1"/>
</dbReference>
<organism evidence="13">
    <name type="scientific">Plecoglossus altivelis</name>
    <name type="common">Ayu sweetfish</name>
    <name type="synonym">Salmo altivelis</name>
    <dbReference type="NCBI Taxonomy" id="61084"/>
    <lineage>
        <taxon>Eukaryota</taxon>
        <taxon>Metazoa</taxon>
        <taxon>Chordata</taxon>
        <taxon>Craniata</taxon>
        <taxon>Vertebrata</taxon>
        <taxon>Euteleostomi</taxon>
        <taxon>Actinopterygii</taxon>
        <taxon>Neopterygii</taxon>
        <taxon>Teleostei</taxon>
        <taxon>Stomiati</taxon>
        <taxon>Osmeriformes</taxon>
        <taxon>Plecoglossus</taxon>
    </lineage>
</organism>
<name>A0A345BIJ5_PLEAT</name>
<feature type="compositionally biased region" description="Basic and acidic residues" evidence="10">
    <location>
        <begin position="270"/>
        <end position="282"/>
    </location>
</feature>
<dbReference type="PROSITE" id="PS00420">
    <property type="entry name" value="SRCR_1"/>
    <property type="match status" value="1"/>
</dbReference>
<dbReference type="Gene3D" id="3.10.250.10">
    <property type="entry name" value="SRCR-like domain"/>
    <property type="match status" value="1"/>
</dbReference>
<dbReference type="GO" id="GO:0030198">
    <property type="term" value="P:extracellular matrix organization"/>
    <property type="evidence" value="ECO:0007669"/>
    <property type="project" value="TreeGrafter"/>
</dbReference>
<keyword evidence="5 11" id="KW-0472">Membrane</keyword>
<dbReference type="EMBL" id="MF804978">
    <property type="protein sequence ID" value="AXF50249.1"/>
    <property type="molecule type" value="mRNA"/>
</dbReference>
<dbReference type="InterPro" id="IPR008160">
    <property type="entry name" value="Collagen"/>
</dbReference>
<feature type="compositionally biased region" description="Gly residues" evidence="10">
    <location>
        <begin position="283"/>
        <end position="292"/>
    </location>
</feature>
<protein>
    <submittedName>
        <fullName evidence="13">Macrophage receptor MARCO</fullName>
    </submittedName>
</protein>
<evidence type="ECO:0000313" key="13">
    <source>
        <dbReference type="EMBL" id="AXF50249.1"/>
    </source>
</evidence>
<evidence type="ECO:0000256" key="3">
    <source>
        <dbReference type="ARBA" id="ARBA00022968"/>
    </source>
</evidence>
<dbReference type="Pfam" id="PF01391">
    <property type="entry name" value="Collagen"/>
    <property type="match status" value="2"/>
</dbReference>
<dbReference type="GO" id="GO:0016020">
    <property type="term" value="C:membrane"/>
    <property type="evidence" value="ECO:0007669"/>
    <property type="project" value="UniProtKB-SubCell"/>
</dbReference>